<sequence>MCLKAHLFDADPITSVRVNTSGWSGGDRYRRGGEKGPTGARGERFGRQGLLQNTLPSRTSFHLNDGQMCSPGYPDRALVVLCSISSVCYYDWMPAGGMTKPGPRVVAGAPHVTKDNVYTTQPSANCINLCVFTKIHNFHIHEFKI</sequence>
<name>W7TEQ1_9STRA</name>
<evidence type="ECO:0000313" key="3">
    <source>
        <dbReference type="Proteomes" id="UP000019335"/>
    </source>
</evidence>
<evidence type="ECO:0000313" key="2">
    <source>
        <dbReference type="EMBL" id="EWM25470.1"/>
    </source>
</evidence>
<evidence type="ECO:0000256" key="1">
    <source>
        <dbReference type="SAM" id="MobiDB-lite"/>
    </source>
</evidence>
<dbReference type="EMBL" id="AZIL01000936">
    <property type="protein sequence ID" value="EWM25470.1"/>
    <property type="molecule type" value="Genomic_DNA"/>
</dbReference>
<keyword evidence="3" id="KW-1185">Reference proteome</keyword>
<organism evidence="2 3">
    <name type="scientific">Nannochloropsis gaditana</name>
    <dbReference type="NCBI Taxonomy" id="72520"/>
    <lineage>
        <taxon>Eukaryota</taxon>
        <taxon>Sar</taxon>
        <taxon>Stramenopiles</taxon>
        <taxon>Ochrophyta</taxon>
        <taxon>Eustigmatophyceae</taxon>
        <taxon>Eustigmatales</taxon>
        <taxon>Monodopsidaceae</taxon>
        <taxon>Nannochloropsis</taxon>
    </lineage>
</organism>
<dbReference type="AlphaFoldDB" id="W7TEQ1"/>
<proteinExistence type="predicted"/>
<feature type="region of interest" description="Disordered" evidence="1">
    <location>
        <begin position="22"/>
        <end position="41"/>
    </location>
</feature>
<dbReference type="Proteomes" id="UP000019335">
    <property type="component" value="Chromosome 11"/>
</dbReference>
<accession>W7TEQ1</accession>
<gene>
    <name evidence="2" type="ORF">Naga_100005g22</name>
</gene>
<reference evidence="2 3" key="1">
    <citation type="journal article" date="2014" name="Mol. Plant">
        <title>Chromosome Scale Genome Assembly and Transcriptome Profiling of Nannochloropsis gaditana in Nitrogen Depletion.</title>
        <authorList>
            <person name="Corteggiani Carpinelli E."/>
            <person name="Telatin A."/>
            <person name="Vitulo N."/>
            <person name="Forcato C."/>
            <person name="D'Angelo M."/>
            <person name="Schiavon R."/>
            <person name="Vezzi A."/>
            <person name="Giacometti G.M."/>
            <person name="Morosinotto T."/>
            <person name="Valle G."/>
        </authorList>
    </citation>
    <scope>NUCLEOTIDE SEQUENCE [LARGE SCALE GENOMIC DNA]</scope>
    <source>
        <strain evidence="2 3">B-31</strain>
    </source>
</reference>
<comment type="caution">
    <text evidence="2">The sequence shown here is derived from an EMBL/GenBank/DDBJ whole genome shotgun (WGS) entry which is preliminary data.</text>
</comment>
<protein>
    <submittedName>
        <fullName evidence="2">Uncharacterized protein</fullName>
    </submittedName>
</protein>